<dbReference type="InterPro" id="IPR002410">
    <property type="entry name" value="Peptidase_S33"/>
</dbReference>
<dbReference type="InterPro" id="IPR050471">
    <property type="entry name" value="AB_hydrolase"/>
</dbReference>
<sequence length="297" mass="32041">MDVVMDDGVRLRTWTGSGTGRPVVLINGGPGLPDYLAPVAGLVEHLGVVHRYDQRGTGGSRWDGEHTLGRHVRDLSLLLDAWGHRTAVLVGHSYGTELACRFLLAHPERVAGLVLIAGPFVEPWREADRAAQRERRTGAQQARLEELDGIAGRTEAEEVEYLTLAWFTDHADRTRAWDWAHASALGVRPVNYTMNRQLNAAGRADPLESHLDELRERLPPGTVIIGGAGDSRPAEALRRLGDRLGCAVVIVPGAGHSPWLEDPSGFGRQLEQALDLGQAAARDVRPEGPGVGMGAAG</sequence>
<keyword evidence="2 4" id="KW-0378">Hydrolase</keyword>
<dbReference type="Proteomes" id="UP001523216">
    <property type="component" value="Unassembled WGS sequence"/>
</dbReference>
<reference evidence="4 5" key="1">
    <citation type="submission" date="2022-06" db="EMBL/GenBank/DDBJ databases">
        <title>Actinoplanes abujensis sp. nov., isolated from Nigerian arid soil.</title>
        <authorList>
            <person name="Ding P."/>
        </authorList>
    </citation>
    <scope>NUCLEOTIDE SEQUENCE [LARGE SCALE GENOMIC DNA]</scope>
    <source>
        <strain evidence="5">TRM88002</strain>
    </source>
</reference>
<proteinExistence type="inferred from homology"/>
<dbReference type="SUPFAM" id="SSF53474">
    <property type="entry name" value="alpha/beta-Hydrolases"/>
    <property type="match status" value="1"/>
</dbReference>
<dbReference type="InterPro" id="IPR000073">
    <property type="entry name" value="AB_hydrolase_1"/>
</dbReference>
<dbReference type="RefSeq" id="WP_251797681.1">
    <property type="nucleotide sequence ID" value="NZ_JAMQOL010000011.1"/>
</dbReference>
<dbReference type="PANTHER" id="PTHR43433:SF1">
    <property type="entry name" value="BLL5160 PROTEIN"/>
    <property type="match status" value="1"/>
</dbReference>
<evidence type="ECO:0000313" key="4">
    <source>
        <dbReference type="EMBL" id="MCM4077823.1"/>
    </source>
</evidence>
<dbReference type="PANTHER" id="PTHR43433">
    <property type="entry name" value="HYDROLASE, ALPHA/BETA FOLD FAMILY PROTEIN"/>
    <property type="match status" value="1"/>
</dbReference>
<accession>A0ABT0XX61</accession>
<dbReference type="GO" id="GO:0016787">
    <property type="term" value="F:hydrolase activity"/>
    <property type="evidence" value="ECO:0007669"/>
    <property type="project" value="UniProtKB-KW"/>
</dbReference>
<dbReference type="InterPro" id="IPR029058">
    <property type="entry name" value="AB_hydrolase_fold"/>
</dbReference>
<keyword evidence="5" id="KW-1185">Reference proteome</keyword>
<comment type="similarity">
    <text evidence="1">Belongs to the peptidase S33 family.</text>
</comment>
<evidence type="ECO:0000256" key="2">
    <source>
        <dbReference type="ARBA" id="ARBA00022801"/>
    </source>
</evidence>
<dbReference type="Pfam" id="PF12697">
    <property type="entry name" value="Abhydrolase_6"/>
    <property type="match status" value="1"/>
</dbReference>
<evidence type="ECO:0000313" key="5">
    <source>
        <dbReference type="Proteomes" id="UP001523216"/>
    </source>
</evidence>
<feature type="domain" description="AB hydrolase-1" evidence="3">
    <location>
        <begin position="23"/>
        <end position="264"/>
    </location>
</feature>
<gene>
    <name evidence="4" type="ORF">LXN57_09610</name>
</gene>
<name>A0ABT0XX61_9ACTN</name>
<dbReference type="PRINTS" id="PR00793">
    <property type="entry name" value="PROAMNOPTASE"/>
</dbReference>
<dbReference type="Gene3D" id="3.40.50.1820">
    <property type="entry name" value="alpha/beta hydrolase"/>
    <property type="match status" value="1"/>
</dbReference>
<dbReference type="EMBL" id="JAMQOL010000011">
    <property type="protein sequence ID" value="MCM4077823.1"/>
    <property type="molecule type" value="Genomic_DNA"/>
</dbReference>
<evidence type="ECO:0000259" key="3">
    <source>
        <dbReference type="Pfam" id="PF12697"/>
    </source>
</evidence>
<comment type="caution">
    <text evidence="4">The sequence shown here is derived from an EMBL/GenBank/DDBJ whole genome shotgun (WGS) entry which is preliminary data.</text>
</comment>
<organism evidence="4 5">
    <name type="scientific">Paractinoplanes hotanensis</name>
    <dbReference type="NCBI Taxonomy" id="2906497"/>
    <lineage>
        <taxon>Bacteria</taxon>
        <taxon>Bacillati</taxon>
        <taxon>Actinomycetota</taxon>
        <taxon>Actinomycetes</taxon>
        <taxon>Micromonosporales</taxon>
        <taxon>Micromonosporaceae</taxon>
        <taxon>Paractinoplanes</taxon>
    </lineage>
</organism>
<evidence type="ECO:0000256" key="1">
    <source>
        <dbReference type="ARBA" id="ARBA00010088"/>
    </source>
</evidence>
<protein>
    <submittedName>
        <fullName evidence="4">Alpha/beta hydrolase</fullName>
    </submittedName>
</protein>